<dbReference type="InterPro" id="IPR013096">
    <property type="entry name" value="Cupin_2"/>
</dbReference>
<name>A0AAV9NKX4_9EURO</name>
<dbReference type="AlphaFoldDB" id="A0AAV9NKX4"/>
<dbReference type="PANTHER" id="PTHR36156:SF3">
    <property type="entry name" value="CUPIN 2 CONSERVED BARREL DOMAIN-CONTAINING PROTEIN"/>
    <property type="match status" value="1"/>
</dbReference>
<dbReference type="EMBL" id="JAVRRD010000004">
    <property type="protein sequence ID" value="KAK5059922.1"/>
    <property type="molecule type" value="Genomic_DNA"/>
</dbReference>
<dbReference type="SUPFAM" id="SSF51182">
    <property type="entry name" value="RmlC-like cupins"/>
    <property type="match status" value="1"/>
</dbReference>
<proteinExistence type="predicted"/>
<gene>
    <name evidence="3" type="ORF">LTR84_009805</name>
</gene>
<protein>
    <recommendedName>
        <fullName evidence="2">Cupin type-2 domain-containing protein</fullName>
    </recommendedName>
</protein>
<dbReference type="Pfam" id="PF07883">
    <property type="entry name" value="Cupin_2"/>
    <property type="match status" value="1"/>
</dbReference>
<dbReference type="GeneID" id="89977963"/>
<accession>A0AAV9NKX4</accession>
<dbReference type="Gene3D" id="2.60.120.10">
    <property type="entry name" value="Jelly Rolls"/>
    <property type="match status" value="1"/>
</dbReference>
<organism evidence="3 4">
    <name type="scientific">Exophiala bonariae</name>
    <dbReference type="NCBI Taxonomy" id="1690606"/>
    <lineage>
        <taxon>Eukaryota</taxon>
        <taxon>Fungi</taxon>
        <taxon>Dikarya</taxon>
        <taxon>Ascomycota</taxon>
        <taxon>Pezizomycotina</taxon>
        <taxon>Eurotiomycetes</taxon>
        <taxon>Chaetothyriomycetidae</taxon>
        <taxon>Chaetothyriales</taxon>
        <taxon>Herpotrichiellaceae</taxon>
        <taxon>Exophiala</taxon>
    </lineage>
</organism>
<evidence type="ECO:0000313" key="3">
    <source>
        <dbReference type="EMBL" id="KAK5059922.1"/>
    </source>
</evidence>
<dbReference type="InterPro" id="IPR014710">
    <property type="entry name" value="RmlC-like_jellyroll"/>
</dbReference>
<dbReference type="PANTHER" id="PTHR36156">
    <property type="entry name" value="SLR2101 PROTEIN"/>
    <property type="match status" value="1"/>
</dbReference>
<sequence length="188" mass="20821">MGASTTLLDNNLPTLNRFITDHNKHGEAIFSEKIEESLEFQELPDGARFCLGYTTRSTPVDMNEEKDLKVYTQDLVNKPGVMIPGGSVLRIVDMMPGALSPMHRTISLDYGVVIEGEVELVLDSGERRLMKRGDVSIQRGTMHAWQNASSTQWARMLYVLQESLPVTSSSQPLGEDYGGIPGVKPSHE</sequence>
<evidence type="ECO:0000256" key="1">
    <source>
        <dbReference type="SAM" id="MobiDB-lite"/>
    </source>
</evidence>
<evidence type="ECO:0000259" key="2">
    <source>
        <dbReference type="Pfam" id="PF07883"/>
    </source>
</evidence>
<keyword evidence="4" id="KW-1185">Reference proteome</keyword>
<feature type="region of interest" description="Disordered" evidence="1">
    <location>
        <begin position="167"/>
        <end position="188"/>
    </location>
</feature>
<evidence type="ECO:0000313" key="4">
    <source>
        <dbReference type="Proteomes" id="UP001358417"/>
    </source>
</evidence>
<feature type="domain" description="Cupin type-2" evidence="2">
    <location>
        <begin position="91"/>
        <end position="159"/>
    </location>
</feature>
<dbReference type="Proteomes" id="UP001358417">
    <property type="component" value="Unassembled WGS sequence"/>
</dbReference>
<dbReference type="CDD" id="cd02231">
    <property type="entry name" value="cupin_BLL6423-like"/>
    <property type="match status" value="1"/>
</dbReference>
<dbReference type="InterPro" id="IPR011051">
    <property type="entry name" value="RmlC_Cupin_sf"/>
</dbReference>
<comment type="caution">
    <text evidence="3">The sequence shown here is derived from an EMBL/GenBank/DDBJ whole genome shotgun (WGS) entry which is preliminary data.</text>
</comment>
<dbReference type="InterPro" id="IPR047142">
    <property type="entry name" value="OryJ/VirC-like"/>
</dbReference>
<reference evidence="3 4" key="1">
    <citation type="submission" date="2023-08" db="EMBL/GenBank/DDBJ databases">
        <title>Black Yeasts Isolated from many extreme environments.</title>
        <authorList>
            <person name="Coleine C."/>
            <person name="Stajich J.E."/>
            <person name="Selbmann L."/>
        </authorList>
    </citation>
    <scope>NUCLEOTIDE SEQUENCE [LARGE SCALE GENOMIC DNA]</scope>
    <source>
        <strain evidence="3 4">CCFEE 5792</strain>
    </source>
</reference>
<dbReference type="RefSeq" id="XP_064709743.1">
    <property type="nucleotide sequence ID" value="XM_064853344.1"/>
</dbReference>